<dbReference type="Proteomes" id="UP000790787">
    <property type="component" value="Chromosome 2"/>
</dbReference>
<evidence type="ECO:0000313" key="2">
    <source>
        <dbReference type="RefSeq" id="XP_075083878.1"/>
    </source>
</evidence>
<protein>
    <submittedName>
        <fullName evidence="2">Protein FAR1-RELATED SEQUENCE 5-like</fullName>
    </submittedName>
</protein>
<reference evidence="2" key="2">
    <citation type="submission" date="2025-08" db="UniProtKB">
        <authorList>
            <consortium name="RefSeq"/>
        </authorList>
    </citation>
    <scope>IDENTIFICATION</scope>
    <source>
        <tissue evidence="2">Leaf</tissue>
    </source>
</reference>
<organism evidence="1 2">
    <name type="scientific">Nicotiana tabacum</name>
    <name type="common">Common tobacco</name>
    <dbReference type="NCBI Taxonomy" id="4097"/>
    <lineage>
        <taxon>Eukaryota</taxon>
        <taxon>Viridiplantae</taxon>
        <taxon>Streptophyta</taxon>
        <taxon>Embryophyta</taxon>
        <taxon>Tracheophyta</taxon>
        <taxon>Spermatophyta</taxon>
        <taxon>Magnoliopsida</taxon>
        <taxon>eudicotyledons</taxon>
        <taxon>Gunneridae</taxon>
        <taxon>Pentapetalae</taxon>
        <taxon>asterids</taxon>
        <taxon>lamiids</taxon>
        <taxon>Solanales</taxon>
        <taxon>Solanaceae</taxon>
        <taxon>Nicotianoideae</taxon>
        <taxon>Nicotianeae</taxon>
        <taxon>Nicotiana</taxon>
    </lineage>
</organism>
<name>A0AC58SFZ2_TOBAC</name>
<proteinExistence type="predicted"/>
<reference evidence="1" key="1">
    <citation type="journal article" date="2014" name="Nat. Commun.">
        <title>The tobacco genome sequence and its comparison with those of tomato and potato.</title>
        <authorList>
            <person name="Sierro N."/>
            <person name="Battey J.N."/>
            <person name="Ouadi S."/>
            <person name="Bakaher N."/>
            <person name="Bovet L."/>
            <person name="Willig A."/>
            <person name="Goepfert S."/>
            <person name="Peitsch M.C."/>
            <person name="Ivanov N.V."/>
        </authorList>
    </citation>
    <scope>NUCLEOTIDE SEQUENCE [LARGE SCALE GENOMIC DNA]</scope>
</reference>
<sequence length="198" mass="23088">MAQAYEIDLLDDSGIRPKASFDYADSLKHDVARSLVNYFEKRTLEDLAFRFSLQLDDGGLITNIFWADGKMIRDFKIYGDVVSFDTTYRTNKEYRSLALFVGLNNHREMVIFGATLLYEESAESFEWLFNAFFKNMSAEKPQTFITDQDFVISFVVSLIMPQTYHRLCIWHLEKNAFKHLNHVFRAHASFSGDFSKLL</sequence>
<keyword evidence="1" id="KW-1185">Reference proteome</keyword>
<accession>A0AC58SFZ2</accession>
<gene>
    <name evidence="2" type="primary">LOC142167804</name>
</gene>
<dbReference type="RefSeq" id="XP_075083878.1">
    <property type="nucleotide sequence ID" value="XM_075227777.1"/>
</dbReference>
<evidence type="ECO:0000313" key="1">
    <source>
        <dbReference type="Proteomes" id="UP000790787"/>
    </source>
</evidence>